<dbReference type="PROSITE" id="PS50082">
    <property type="entry name" value="WD_REPEATS_2"/>
    <property type="match status" value="1"/>
</dbReference>
<protein>
    <recommendedName>
        <fullName evidence="8">WD40 repeat-like protein</fullName>
    </recommendedName>
</protein>
<dbReference type="Proteomes" id="UP001583193">
    <property type="component" value="Unassembled WGS sequence"/>
</dbReference>
<dbReference type="InterPro" id="IPR015943">
    <property type="entry name" value="WD40/YVTN_repeat-like_dom_sf"/>
</dbReference>
<dbReference type="PROSITE" id="PS00678">
    <property type="entry name" value="WD_REPEATS_1"/>
    <property type="match status" value="1"/>
</dbReference>
<dbReference type="Gene3D" id="2.130.10.10">
    <property type="entry name" value="YVTN repeat-like/Quinoprotein amine dehydrogenase"/>
    <property type="match status" value="1"/>
</dbReference>
<dbReference type="EMBL" id="JAVDPF010000045">
    <property type="protein sequence ID" value="KAL1867194.1"/>
    <property type="molecule type" value="Genomic_DNA"/>
</dbReference>
<evidence type="ECO:0000256" key="5">
    <source>
        <dbReference type="SAM" id="MobiDB-lite"/>
    </source>
</evidence>
<dbReference type="SMART" id="SM00320">
    <property type="entry name" value="WD40"/>
    <property type="match status" value="7"/>
</dbReference>
<accession>A0ABR3WUN7</accession>
<dbReference type="Pfam" id="PF00400">
    <property type="entry name" value="WD40"/>
    <property type="match status" value="2"/>
</dbReference>
<name>A0ABR3WUN7_9EURO</name>
<sequence length="751" mass="82958">MPTNYFGKYPGFGLEDDTIGHEPRRRSPKGPVSGSSEGSRSSVPQYGTRSAHSDVRRTVAKGTASSVSDKMSMLLYGREIGNRVNHRIRSQNALDHRRHVKSWKGASNDVIVLAWSEDSTRFAVGAAAQCDEHNMQYNRGNNLILGDLVSNSLKALPDHRIPRPRPAGAASQQVYNTVDPHLYMSVTAVQWYGDTLFTASYDNTVKVWDVSNHAAARCSKTLHHDSKVQVMARSNFSPNLLATGAQAFGMWNLDSRTYIPLEIVTRNPTKNLAFIPSSLAWGTSHASRNVLVGGMSGRDTESEDVSREGHMAVWRVNEASITCDQLLPNAQNVFDVTWHPTLPLFATGSAAPLLRSSTTAKDTRSVVRTYDALKGKRCVMELDCPALDINDVKFCPMNSNYISASCTDGITYVWDTRYPSDILHRLQHGEPLNQLDENLTREQADVGVRAALWGDTMQRFYTGGSDGCLKAWDILQSPEDAHVQDVVTLEEEIMCASFSGDKTNMLIGDAAGGVHVVSSAPFEHSGSMKFEHAGELSDKIEEEEESAAEMANKLFASGQLVRHPVYGVGQGPSYNGPYAAWARPAHTPSGLLSITPLIEEIQALQLDGPPVDRRPQLDIQSQQYVAAQIRLARIRNQRRSGHKRKRAAHQSAKGNVIDLCSDEDEEGVVHRPHRRKTKKHEIVPIITQVGEVIDLTGDTDPEDTAVESSLLLDVKEVDQEDVDERLLEALEDDYWWPDSSAVDANIQDLDD</sequence>
<dbReference type="PANTHER" id="PTHR19842:SF2">
    <property type="entry name" value="WD REPEAT PROTEIN (AFU_ORTHOLOGUE AFUA_5G04300)"/>
    <property type="match status" value="1"/>
</dbReference>
<dbReference type="SUPFAM" id="SSF50978">
    <property type="entry name" value="WD40 repeat-like"/>
    <property type="match status" value="1"/>
</dbReference>
<evidence type="ECO:0000313" key="6">
    <source>
        <dbReference type="EMBL" id="KAL1867194.1"/>
    </source>
</evidence>
<comment type="caution">
    <text evidence="6">The sequence shown here is derived from an EMBL/GenBank/DDBJ whole genome shotgun (WGS) entry which is preliminary data.</text>
</comment>
<reference evidence="6 7" key="1">
    <citation type="journal article" date="2024" name="IMA Fungus">
        <title>IMA Genome - F19 : A genome assembly and annotation guide to empower mycologists, including annotated draft genome sequences of Ceratocystis pirilliformis, Diaporthe australafricana, Fusarium ophioides, Paecilomyces lecythidis, and Sporothrix stenoceras.</title>
        <authorList>
            <person name="Aylward J."/>
            <person name="Wilson A.M."/>
            <person name="Visagie C.M."/>
            <person name="Spraker J."/>
            <person name="Barnes I."/>
            <person name="Buitendag C."/>
            <person name="Ceriani C."/>
            <person name="Del Mar Angel L."/>
            <person name="du Plessis D."/>
            <person name="Fuchs T."/>
            <person name="Gasser K."/>
            <person name="Kramer D."/>
            <person name="Li W."/>
            <person name="Munsamy K."/>
            <person name="Piso A."/>
            <person name="Price J.L."/>
            <person name="Sonnekus B."/>
            <person name="Thomas C."/>
            <person name="van der Nest A."/>
            <person name="van Dijk A."/>
            <person name="van Heerden A."/>
            <person name="van Vuuren N."/>
            <person name="Yilmaz N."/>
            <person name="Duong T.A."/>
            <person name="van der Merwe N.A."/>
            <person name="Wingfield M.J."/>
            <person name="Wingfield B.D."/>
        </authorList>
    </citation>
    <scope>NUCLEOTIDE SEQUENCE [LARGE SCALE GENOMIC DNA]</scope>
    <source>
        <strain evidence="6 7">CMW 18167</strain>
    </source>
</reference>
<dbReference type="InterPro" id="IPR037588">
    <property type="entry name" value="MLST8"/>
</dbReference>
<feature type="compositionally biased region" description="Low complexity" evidence="5">
    <location>
        <begin position="33"/>
        <end position="42"/>
    </location>
</feature>
<keyword evidence="7" id="KW-1185">Reference proteome</keyword>
<feature type="region of interest" description="Disordered" evidence="5">
    <location>
        <begin position="1"/>
        <end position="64"/>
    </location>
</feature>
<evidence type="ECO:0000256" key="2">
    <source>
        <dbReference type="ARBA" id="ARBA00022574"/>
    </source>
</evidence>
<gene>
    <name evidence="6" type="ORF">Plec18167_008735</name>
</gene>
<evidence type="ECO:0008006" key="8">
    <source>
        <dbReference type="Google" id="ProtNLM"/>
    </source>
</evidence>
<comment type="similarity">
    <text evidence="1">Belongs to the WD repeat LST8 family.</text>
</comment>
<feature type="repeat" description="WD" evidence="4">
    <location>
        <begin position="186"/>
        <end position="218"/>
    </location>
</feature>
<dbReference type="PANTHER" id="PTHR19842">
    <property type="entry name" value="G BETA-LIKE PROTEIN GBL"/>
    <property type="match status" value="1"/>
</dbReference>
<evidence type="ECO:0000256" key="1">
    <source>
        <dbReference type="ARBA" id="ARBA00009890"/>
    </source>
</evidence>
<evidence type="ECO:0000256" key="3">
    <source>
        <dbReference type="ARBA" id="ARBA00022737"/>
    </source>
</evidence>
<evidence type="ECO:0000313" key="7">
    <source>
        <dbReference type="Proteomes" id="UP001583193"/>
    </source>
</evidence>
<keyword evidence="2 4" id="KW-0853">WD repeat</keyword>
<proteinExistence type="inferred from homology"/>
<dbReference type="InterPro" id="IPR019775">
    <property type="entry name" value="WD40_repeat_CS"/>
</dbReference>
<dbReference type="InterPro" id="IPR001680">
    <property type="entry name" value="WD40_rpt"/>
</dbReference>
<organism evidence="6 7">
    <name type="scientific">Paecilomyces lecythidis</name>
    <dbReference type="NCBI Taxonomy" id="3004212"/>
    <lineage>
        <taxon>Eukaryota</taxon>
        <taxon>Fungi</taxon>
        <taxon>Dikarya</taxon>
        <taxon>Ascomycota</taxon>
        <taxon>Pezizomycotina</taxon>
        <taxon>Eurotiomycetes</taxon>
        <taxon>Eurotiomycetidae</taxon>
        <taxon>Eurotiales</taxon>
        <taxon>Thermoascaceae</taxon>
        <taxon>Paecilomyces</taxon>
    </lineage>
</organism>
<dbReference type="InterPro" id="IPR036322">
    <property type="entry name" value="WD40_repeat_dom_sf"/>
</dbReference>
<evidence type="ECO:0000256" key="4">
    <source>
        <dbReference type="PROSITE-ProRule" id="PRU00221"/>
    </source>
</evidence>
<keyword evidence="3" id="KW-0677">Repeat</keyword>